<dbReference type="Proteomes" id="UP001386955">
    <property type="component" value="Unassembled WGS sequence"/>
</dbReference>
<proteinExistence type="predicted"/>
<sequence>MMLLKSIPSEDLATLLKDAEGFNDGSEWWLEKTTNLNFDFWTKNLDDMKDPVIDNHVFLTGNIDKSSKAFAKDIENTIPHEVGQNHAEINVVMASDLAHIVPQVEQIDQTMYQDCIGSVHAIEGCKEQGVDEAEFIYVVKGCDAWPNQCSSGLSRAKMAGVLPHDAGKEVERSHQFDVLIVEYSMFVSRVHSASGISCNNEEVGRDELQRVSKEDSYISSLKLARTRCRNIEIRVNWLNHAQIGQSVSKVKPVNTEEREVCGECRAGDISGESLVDVVVDFDSQIILEKGGCTVNGG</sequence>
<dbReference type="AlphaFoldDB" id="A0AAN9SWG3"/>
<comment type="caution">
    <text evidence="1">The sequence shown here is derived from an EMBL/GenBank/DDBJ whole genome shotgun (WGS) entry which is preliminary data.</text>
</comment>
<gene>
    <name evidence="1" type="ORF">VNO78_07586</name>
</gene>
<organism evidence="1 2">
    <name type="scientific">Psophocarpus tetragonolobus</name>
    <name type="common">Winged bean</name>
    <name type="synonym">Dolichos tetragonolobus</name>
    <dbReference type="NCBI Taxonomy" id="3891"/>
    <lineage>
        <taxon>Eukaryota</taxon>
        <taxon>Viridiplantae</taxon>
        <taxon>Streptophyta</taxon>
        <taxon>Embryophyta</taxon>
        <taxon>Tracheophyta</taxon>
        <taxon>Spermatophyta</taxon>
        <taxon>Magnoliopsida</taxon>
        <taxon>eudicotyledons</taxon>
        <taxon>Gunneridae</taxon>
        <taxon>Pentapetalae</taxon>
        <taxon>rosids</taxon>
        <taxon>fabids</taxon>
        <taxon>Fabales</taxon>
        <taxon>Fabaceae</taxon>
        <taxon>Papilionoideae</taxon>
        <taxon>50 kb inversion clade</taxon>
        <taxon>NPAAA clade</taxon>
        <taxon>indigoferoid/millettioid clade</taxon>
        <taxon>Phaseoleae</taxon>
        <taxon>Psophocarpus</taxon>
    </lineage>
</organism>
<reference evidence="1 2" key="1">
    <citation type="submission" date="2024-01" db="EMBL/GenBank/DDBJ databases">
        <title>The genomes of 5 underutilized Papilionoideae crops provide insights into root nodulation and disease resistanc.</title>
        <authorList>
            <person name="Jiang F."/>
        </authorList>
    </citation>
    <scope>NUCLEOTIDE SEQUENCE [LARGE SCALE GENOMIC DNA]</scope>
    <source>
        <strain evidence="1">DUOXIRENSHENG_FW03</strain>
        <tissue evidence="1">Leaves</tissue>
    </source>
</reference>
<dbReference type="EMBL" id="JAYMYS010000002">
    <property type="protein sequence ID" value="KAK7405974.1"/>
    <property type="molecule type" value="Genomic_DNA"/>
</dbReference>
<protein>
    <submittedName>
        <fullName evidence="1">Uncharacterized protein</fullName>
    </submittedName>
</protein>
<accession>A0AAN9SWG3</accession>
<evidence type="ECO:0000313" key="1">
    <source>
        <dbReference type="EMBL" id="KAK7405974.1"/>
    </source>
</evidence>
<keyword evidence="2" id="KW-1185">Reference proteome</keyword>
<name>A0AAN9SWG3_PSOTE</name>
<evidence type="ECO:0000313" key="2">
    <source>
        <dbReference type="Proteomes" id="UP001386955"/>
    </source>
</evidence>